<evidence type="ECO:0000313" key="5">
    <source>
        <dbReference type="EMBL" id="CAH3028264.1"/>
    </source>
</evidence>
<reference evidence="5 6" key="1">
    <citation type="submission" date="2022-05" db="EMBL/GenBank/DDBJ databases">
        <authorList>
            <consortium name="Genoscope - CEA"/>
            <person name="William W."/>
        </authorList>
    </citation>
    <scope>NUCLEOTIDE SEQUENCE [LARGE SCALE GENOMIC DNA]</scope>
</reference>
<gene>
    <name evidence="5" type="ORF">PEVE_00033660</name>
</gene>
<keyword evidence="3" id="KW-0106">Calcium</keyword>
<evidence type="ECO:0000313" key="6">
    <source>
        <dbReference type="Proteomes" id="UP001159427"/>
    </source>
</evidence>
<evidence type="ECO:0000256" key="1">
    <source>
        <dbReference type="ARBA" id="ARBA00022723"/>
    </source>
</evidence>
<proteinExistence type="predicted"/>
<protein>
    <recommendedName>
        <fullName evidence="7">Fibrinogen C-terminal domain-containing protein</fullName>
    </recommendedName>
</protein>
<dbReference type="InterPro" id="IPR014716">
    <property type="entry name" value="Fibrinogen_a/b/g_C_1"/>
</dbReference>
<evidence type="ECO:0008006" key="7">
    <source>
        <dbReference type="Google" id="ProtNLM"/>
    </source>
</evidence>
<sequence length="491" mass="56412">QANFRPAACIDYLRRGSSKDGIYTLYDKTGKSYPAYCDLKSEPGTAWTLVISWSTSNRRLPAFFTIPFKYNSPVNENAHNWNIYRLSLARMRSLQAHSTHWRATCSYPTHGIDFRDYLRGNFQDFNIFDYVGGGTCKKVDFINIRGHVGTHLTAPFWQTLNRWTLHIDSSHTHSQFKAARSGAVSSEDNFGWYGDGISTKFRCTQGGQSTTQWCCVNRPETVHGTLRFLYLSHLLYGICVKIFLMNQYISKSYKTSKNAIDRQYTERGQLNEKPAKFRPTTCVDYLRRGSSKNGIYKLYDSNGNSYAVYCDLKSEPGTAWTLVMSWSSRNPGLSKFRSTPFKINAPVNENAQNWNQYRLSLARMRSVQAHSTHWRATCSYPTHGIDFRDYLLGNFKDFNVFDYIGGGQCKKVEYINIRGYVGKNLTVPFWQWLHEGLHTDSSLNTNCQFKAARIGAVSSEDNFGWYASSNPKFRCTKDTQSTTQWWFGAHL</sequence>
<dbReference type="EMBL" id="CALNXI010000500">
    <property type="protein sequence ID" value="CAH3028264.1"/>
    <property type="molecule type" value="Genomic_DNA"/>
</dbReference>
<dbReference type="Proteomes" id="UP001159427">
    <property type="component" value="Unassembled WGS sequence"/>
</dbReference>
<dbReference type="PANTHER" id="PTHR16146">
    <property type="entry name" value="INTELECTIN"/>
    <property type="match status" value="1"/>
</dbReference>
<evidence type="ECO:0000256" key="2">
    <source>
        <dbReference type="ARBA" id="ARBA00022734"/>
    </source>
</evidence>
<feature type="non-terminal residue" evidence="5">
    <location>
        <position position="1"/>
    </location>
</feature>
<dbReference type="PANTHER" id="PTHR16146:SF53">
    <property type="entry name" value="APPLE DOMAIN-CONTAINING PROTEIN"/>
    <property type="match status" value="1"/>
</dbReference>
<dbReference type="InterPro" id="IPR036056">
    <property type="entry name" value="Fibrinogen-like_C"/>
</dbReference>
<evidence type="ECO:0000256" key="3">
    <source>
        <dbReference type="ARBA" id="ARBA00022837"/>
    </source>
</evidence>
<dbReference type="SUPFAM" id="SSF56496">
    <property type="entry name" value="Fibrinogen C-terminal domain-like"/>
    <property type="match status" value="2"/>
</dbReference>
<keyword evidence="6" id="KW-1185">Reference proteome</keyword>
<keyword evidence="1" id="KW-0479">Metal-binding</keyword>
<name>A0ABN8MGE9_9CNID</name>
<dbReference type="Gene3D" id="3.90.215.10">
    <property type="entry name" value="Gamma Fibrinogen, chain A, domain 1"/>
    <property type="match status" value="2"/>
</dbReference>
<comment type="caution">
    <text evidence="5">The sequence shown here is derived from an EMBL/GenBank/DDBJ whole genome shotgun (WGS) entry which is preliminary data.</text>
</comment>
<organism evidence="5 6">
    <name type="scientific">Porites evermanni</name>
    <dbReference type="NCBI Taxonomy" id="104178"/>
    <lineage>
        <taxon>Eukaryota</taxon>
        <taxon>Metazoa</taxon>
        <taxon>Cnidaria</taxon>
        <taxon>Anthozoa</taxon>
        <taxon>Hexacorallia</taxon>
        <taxon>Scleractinia</taxon>
        <taxon>Fungiina</taxon>
        <taxon>Poritidae</taxon>
        <taxon>Porites</taxon>
    </lineage>
</organism>
<keyword evidence="4" id="KW-1015">Disulfide bond</keyword>
<keyword evidence="2" id="KW-0430">Lectin</keyword>
<evidence type="ECO:0000256" key="4">
    <source>
        <dbReference type="ARBA" id="ARBA00023157"/>
    </source>
</evidence>
<accession>A0ABN8MGE9</accession>